<evidence type="ECO:0008006" key="12">
    <source>
        <dbReference type="Google" id="ProtNLM"/>
    </source>
</evidence>
<proteinExistence type="predicted"/>
<keyword evidence="5" id="KW-0677">Repeat</keyword>
<evidence type="ECO:0000256" key="6">
    <source>
        <dbReference type="ARBA" id="ARBA00023054"/>
    </source>
</evidence>
<sequence length="609" mass="71181">SVAPFLSPLHATAHPSLPKCSHSNIEWEADWGATRVSSLWASYLPLLTLALSQANDTRHRALMDMMGGVLEVKKEDILRMVIPQPAFMAKPDAIWTEEERKQFKDYEKKVRELNEERDKYRKSLEAELRKLQNSIQESTQNFDEYLKRLFEKRVKAEMVINQEELKINNLLFSLLLDEELSTRETFLNNYLIKKQEEKSQTIMAIQKAKDDLDLYKEHYDNLLAEDKVMDRSFKKEFSEIPSYQVDMLYKLFKRRPRIHKPKTHSEMASLVPFGERPGSGKLNKDAFAQLMKAMDDLDNPNNMPEGLDPSVWNHFCVTRRMKVENEQKVKQKAAGLVEMMAFLRKRVDEDEKVQVEIEKVSHELILLQEEKVKFQLNLTIQILLKQGQVELENFQLLLEYPDAILINKTIIEDLNAVIRTQGHKKVASMMESKDIHKGIFQIEWEHKKMEMEMEDLNQRAWDIQMLFFSRERQKYLSEPNYETLVAIQIGIMEQTIAVIDKTHKKNVENCKKLLKKLGKFSNQKDVTNYSLSCNLQEELVAVSERKDISNAMGIGSQLTFEKIAKVQYESMMEQQKLTNISKEQAAQILVLQAEVERLRMKTYPALLPM</sequence>
<evidence type="ECO:0000256" key="1">
    <source>
        <dbReference type="ARBA" id="ARBA00004138"/>
    </source>
</evidence>
<evidence type="ECO:0000256" key="7">
    <source>
        <dbReference type="ARBA" id="ARBA00023212"/>
    </source>
</evidence>
<accession>G1Q6K1</accession>
<evidence type="ECO:0000313" key="11">
    <source>
        <dbReference type="Proteomes" id="UP000001074"/>
    </source>
</evidence>
<dbReference type="GO" id="GO:0007288">
    <property type="term" value="P:sperm axoneme assembly"/>
    <property type="evidence" value="ECO:0007669"/>
    <property type="project" value="TreeGrafter"/>
</dbReference>
<dbReference type="Ensembl" id="ENSMLUT00000023995.1">
    <property type="protein sequence ID" value="ENSMLUP00000019334.1"/>
    <property type="gene ID" value="ENSMLUG00000023358.1"/>
</dbReference>
<keyword evidence="4" id="KW-0853">WD repeat</keyword>
<name>G1Q6K1_MYOLU</name>
<dbReference type="PANTHER" id="PTHR14885">
    <property type="entry name" value="CILIA- AND FLAGELLA-ASSOCIATED PROTEIN 43-RELATED"/>
    <property type="match status" value="1"/>
</dbReference>
<dbReference type="EMBL" id="AAPE02031125">
    <property type="status" value="NOT_ANNOTATED_CDS"/>
    <property type="molecule type" value="Genomic_DNA"/>
</dbReference>
<dbReference type="AlphaFoldDB" id="G1Q6K1"/>
<keyword evidence="6 9" id="KW-0175">Coiled coil</keyword>
<dbReference type="Proteomes" id="UP000001074">
    <property type="component" value="Unassembled WGS sequence"/>
</dbReference>
<keyword evidence="8" id="KW-0966">Cell projection</keyword>
<evidence type="ECO:0000256" key="2">
    <source>
        <dbReference type="ARBA" id="ARBA00004245"/>
    </source>
</evidence>
<dbReference type="Pfam" id="PF25828">
    <property type="entry name" value="CC_Cfap43"/>
    <property type="match status" value="1"/>
</dbReference>
<dbReference type="eggNOG" id="ENOG502QQ39">
    <property type="taxonomic scope" value="Eukaryota"/>
</dbReference>
<reference evidence="10" key="3">
    <citation type="submission" date="2025-09" db="UniProtKB">
        <authorList>
            <consortium name="Ensembl"/>
        </authorList>
    </citation>
    <scope>IDENTIFICATION</scope>
</reference>
<dbReference type="EMBL" id="AAPE02031124">
    <property type="status" value="NOT_ANNOTATED_CDS"/>
    <property type="molecule type" value="Genomic_DNA"/>
</dbReference>
<dbReference type="OMA" id="VAWERFC"/>
<evidence type="ECO:0000256" key="4">
    <source>
        <dbReference type="ARBA" id="ARBA00022574"/>
    </source>
</evidence>
<dbReference type="InParanoid" id="G1Q6K1"/>
<dbReference type="STRING" id="59463.ENSMLUP00000019334"/>
<evidence type="ECO:0000256" key="8">
    <source>
        <dbReference type="ARBA" id="ARBA00023273"/>
    </source>
</evidence>
<reference evidence="10" key="2">
    <citation type="submission" date="2025-08" db="UniProtKB">
        <authorList>
            <consortium name="Ensembl"/>
        </authorList>
    </citation>
    <scope>IDENTIFICATION</scope>
</reference>
<dbReference type="PANTHER" id="PTHR14885:SF1">
    <property type="entry name" value="CILIA- AND FLAGELLA-ASSOCIATED PROTEIN 43"/>
    <property type="match status" value="1"/>
</dbReference>
<evidence type="ECO:0000256" key="5">
    <source>
        <dbReference type="ARBA" id="ARBA00022737"/>
    </source>
</evidence>
<dbReference type="GO" id="GO:0005930">
    <property type="term" value="C:axoneme"/>
    <property type="evidence" value="ECO:0007669"/>
    <property type="project" value="TreeGrafter"/>
</dbReference>
<reference evidence="10 11" key="1">
    <citation type="journal article" date="2011" name="Nature">
        <title>A high-resolution map of human evolutionary constraint using 29 mammals.</title>
        <authorList>
            <person name="Lindblad-Toh K."/>
            <person name="Garber M."/>
            <person name="Zuk O."/>
            <person name="Lin M.F."/>
            <person name="Parker B.J."/>
            <person name="Washietl S."/>
            <person name="Kheradpour P."/>
            <person name="Ernst J."/>
            <person name="Jordan G."/>
            <person name="Mauceli E."/>
            <person name="Ward L.D."/>
            <person name="Lowe C.B."/>
            <person name="Holloway A.K."/>
            <person name="Clamp M."/>
            <person name="Gnerre S."/>
            <person name="Alfoldi J."/>
            <person name="Beal K."/>
            <person name="Chang J."/>
            <person name="Clawson H."/>
            <person name="Cuff J."/>
            <person name="Di Palma F."/>
            <person name="Fitzgerald S."/>
            <person name="Flicek P."/>
            <person name="Guttman M."/>
            <person name="Hubisz M.J."/>
            <person name="Jaffe D.B."/>
            <person name="Jungreis I."/>
            <person name="Kent W.J."/>
            <person name="Kostka D."/>
            <person name="Lara M."/>
            <person name="Martins A.L."/>
            <person name="Massingham T."/>
            <person name="Moltke I."/>
            <person name="Raney B.J."/>
            <person name="Rasmussen M.D."/>
            <person name="Robinson J."/>
            <person name="Stark A."/>
            <person name="Vilella A.J."/>
            <person name="Wen J."/>
            <person name="Xie X."/>
            <person name="Zody M.C."/>
            <person name="Baldwin J."/>
            <person name="Bloom T."/>
            <person name="Chin C.W."/>
            <person name="Heiman D."/>
            <person name="Nicol R."/>
            <person name="Nusbaum C."/>
            <person name="Young S."/>
            <person name="Wilkinson J."/>
            <person name="Worley K.C."/>
            <person name="Kovar C.L."/>
            <person name="Muzny D.M."/>
            <person name="Gibbs R.A."/>
            <person name="Cree A."/>
            <person name="Dihn H.H."/>
            <person name="Fowler G."/>
            <person name="Jhangiani S."/>
            <person name="Joshi V."/>
            <person name="Lee S."/>
            <person name="Lewis L.R."/>
            <person name="Nazareth L.V."/>
            <person name="Okwuonu G."/>
            <person name="Santibanez J."/>
            <person name="Warren W.C."/>
            <person name="Mardis E.R."/>
            <person name="Weinstock G.M."/>
            <person name="Wilson R.K."/>
            <person name="Delehaunty K."/>
            <person name="Dooling D."/>
            <person name="Fronik C."/>
            <person name="Fulton L."/>
            <person name="Fulton B."/>
            <person name="Graves T."/>
            <person name="Minx P."/>
            <person name="Sodergren E."/>
            <person name="Birney E."/>
            <person name="Margulies E.H."/>
            <person name="Herrero J."/>
            <person name="Green E.D."/>
            <person name="Haussler D."/>
            <person name="Siepel A."/>
            <person name="Goldman N."/>
            <person name="Pollard K.S."/>
            <person name="Pedersen J.S."/>
            <person name="Lander E.S."/>
            <person name="Kellis M."/>
        </authorList>
    </citation>
    <scope>NUCLEOTIDE SEQUENCE [LARGE SCALE GENOMIC DNA]</scope>
</reference>
<feature type="coiled-coil region" evidence="9">
    <location>
        <begin position="96"/>
        <end position="148"/>
    </location>
</feature>
<protein>
    <recommendedName>
        <fullName evidence="12">Cilia and flagella associated protein 43</fullName>
    </recommendedName>
</protein>
<keyword evidence="11" id="KW-1185">Reference proteome</keyword>
<dbReference type="HOGENOM" id="CLU_000937_0_0_1"/>
<dbReference type="GeneTree" id="ENSGT00530000064714"/>
<keyword evidence="7" id="KW-0206">Cytoskeleton</keyword>
<comment type="subcellular location">
    <subcellularLocation>
        <location evidence="1">Cell projection</location>
        <location evidence="1">Cilium</location>
    </subcellularLocation>
    <subcellularLocation>
        <location evidence="2">Cytoplasm</location>
        <location evidence="2">Cytoskeleton</location>
    </subcellularLocation>
</comment>
<evidence type="ECO:0000256" key="9">
    <source>
        <dbReference type="SAM" id="Coils"/>
    </source>
</evidence>
<organism evidence="10 11">
    <name type="scientific">Myotis lucifugus</name>
    <name type="common">Little brown bat</name>
    <dbReference type="NCBI Taxonomy" id="59463"/>
    <lineage>
        <taxon>Eukaryota</taxon>
        <taxon>Metazoa</taxon>
        <taxon>Chordata</taxon>
        <taxon>Craniata</taxon>
        <taxon>Vertebrata</taxon>
        <taxon>Euteleostomi</taxon>
        <taxon>Mammalia</taxon>
        <taxon>Eutheria</taxon>
        <taxon>Laurasiatheria</taxon>
        <taxon>Chiroptera</taxon>
        <taxon>Yangochiroptera</taxon>
        <taxon>Vespertilionidae</taxon>
        <taxon>Myotis</taxon>
    </lineage>
</organism>
<keyword evidence="3" id="KW-0963">Cytoplasm</keyword>
<evidence type="ECO:0000256" key="3">
    <source>
        <dbReference type="ARBA" id="ARBA00022490"/>
    </source>
</evidence>
<evidence type="ECO:0000313" key="10">
    <source>
        <dbReference type="Ensembl" id="ENSMLUP00000019334.1"/>
    </source>
</evidence>